<sequence length="172" mass="20429">MNVLLVIMNYNINFRFFWVFFLLFFSCTQKEKDKSFVEGFEILILKNSKVNENIEMKLNSSKDKIKVYSYTFLGTLEVRQKKYLLLYKTILSGYKSPQLNNYLIFYDTEYNKIGYYYMQGIDMPVLKGNVLIFSNMSSDCKQIQTVDFTDEIPEQIFIPCNNDEGDYINLIK</sequence>
<protein>
    <submittedName>
        <fullName evidence="3">Uncharacterized protein</fullName>
    </submittedName>
</protein>
<dbReference type="RefSeq" id="WP_034748148.1">
    <property type="nucleotide sequence ID" value="NZ_FQVE01000008.1"/>
</dbReference>
<dbReference type="EMBL" id="JPRI01000008">
    <property type="protein sequence ID" value="KFF24572.1"/>
    <property type="molecule type" value="Genomic_DNA"/>
</dbReference>
<evidence type="ECO:0000313" key="3">
    <source>
        <dbReference type="EMBL" id="SHG79160.1"/>
    </source>
</evidence>
<reference evidence="5" key="3">
    <citation type="submission" date="2016-11" db="EMBL/GenBank/DDBJ databases">
        <authorList>
            <person name="Varghese N."/>
            <person name="Submissions S."/>
        </authorList>
    </citation>
    <scope>NUCLEOTIDE SEQUENCE [LARGE SCALE GENOMIC DNA]</scope>
    <source>
        <strain evidence="5">YR203</strain>
    </source>
</reference>
<keyword evidence="1" id="KW-1133">Transmembrane helix</keyword>
<proteinExistence type="predicted"/>
<keyword evidence="4" id="KW-1185">Reference proteome</keyword>
<reference evidence="3" key="2">
    <citation type="submission" date="2016-11" db="EMBL/GenBank/DDBJ databases">
        <authorList>
            <person name="Jaros S."/>
            <person name="Januszkiewicz K."/>
            <person name="Wedrychowicz H."/>
        </authorList>
    </citation>
    <scope>NUCLEOTIDE SEQUENCE [LARGE SCALE GENOMIC DNA]</scope>
    <source>
        <strain evidence="3">YR203</strain>
    </source>
</reference>
<dbReference type="OrthoDB" id="676503at2"/>
<reference evidence="2 4" key="1">
    <citation type="submission" date="2014-07" db="EMBL/GenBank/DDBJ databases">
        <title>Genome of Chryseobacterium vrystaatense LMG 22846.</title>
        <authorList>
            <person name="Pipes S.E."/>
            <person name="Stropko S.J."/>
            <person name="Newman J.D."/>
        </authorList>
    </citation>
    <scope>NUCLEOTIDE SEQUENCE [LARGE SCALE GENOMIC DNA]</scope>
    <source>
        <strain evidence="2 4">LMG 22846</strain>
    </source>
</reference>
<name>A0A1M5MP37_9FLAO</name>
<feature type="transmembrane region" description="Helical" evidence="1">
    <location>
        <begin position="6"/>
        <end position="25"/>
    </location>
</feature>
<keyword evidence="1" id="KW-0472">Membrane</keyword>
<gene>
    <name evidence="2" type="ORF">IW16_19840</name>
    <name evidence="3" type="ORF">SAMN02787073_4814</name>
</gene>
<dbReference type="EMBL" id="FQVE01000008">
    <property type="protein sequence ID" value="SHG79160.1"/>
    <property type="molecule type" value="Genomic_DNA"/>
</dbReference>
<evidence type="ECO:0000313" key="4">
    <source>
        <dbReference type="Proteomes" id="UP000028719"/>
    </source>
</evidence>
<accession>A0A1M5MP37</accession>
<dbReference type="AlphaFoldDB" id="A0A1M5MP37"/>
<keyword evidence="1" id="KW-0812">Transmembrane</keyword>
<evidence type="ECO:0000313" key="2">
    <source>
        <dbReference type="EMBL" id="KFF24572.1"/>
    </source>
</evidence>
<evidence type="ECO:0000313" key="5">
    <source>
        <dbReference type="Proteomes" id="UP000184108"/>
    </source>
</evidence>
<dbReference type="Proteomes" id="UP000184108">
    <property type="component" value="Unassembled WGS sequence"/>
</dbReference>
<organism evidence="3 5">
    <name type="scientific">Chryseobacterium vrystaatense</name>
    <dbReference type="NCBI Taxonomy" id="307480"/>
    <lineage>
        <taxon>Bacteria</taxon>
        <taxon>Pseudomonadati</taxon>
        <taxon>Bacteroidota</taxon>
        <taxon>Flavobacteriia</taxon>
        <taxon>Flavobacteriales</taxon>
        <taxon>Weeksellaceae</taxon>
        <taxon>Chryseobacterium group</taxon>
        <taxon>Chryseobacterium</taxon>
    </lineage>
</organism>
<dbReference type="Proteomes" id="UP000028719">
    <property type="component" value="Unassembled WGS sequence"/>
</dbReference>
<evidence type="ECO:0000256" key="1">
    <source>
        <dbReference type="SAM" id="Phobius"/>
    </source>
</evidence>